<dbReference type="Gene3D" id="1.20.140.160">
    <property type="match status" value="1"/>
</dbReference>
<evidence type="ECO:0000313" key="2">
    <source>
        <dbReference type="Proteomes" id="UP000528432"/>
    </source>
</evidence>
<dbReference type="EMBL" id="JABFIF010000001">
    <property type="protein sequence ID" value="NOH14853.1"/>
    <property type="molecule type" value="Genomic_DNA"/>
</dbReference>
<dbReference type="InterPro" id="IPR013324">
    <property type="entry name" value="RNA_pol_sigma_r3/r4-like"/>
</dbReference>
<name>A0A7Y3V549_CLOCO</name>
<gene>
    <name evidence="1" type="ORF">HMJ28_00360</name>
</gene>
<comment type="caution">
    <text evidence="1">The sequence shown here is derived from an EMBL/GenBank/DDBJ whole genome shotgun (WGS) entry which is preliminary data.</text>
</comment>
<evidence type="ECO:0000313" key="1">
    <source>
        <dbReference type="EMBL" id="NOH14853.1"/>
    </source>
</evidence>
<proteinExistence type="predicted"/>
<sequence length="142" mass="16561">MTNYDKVQMMLNSYIEWITDVENISLEIEAIQNDYDIAGIEIKEKTGQTYKINNEIETKIINKPEKIKKLEKIKESNMTNIKRLENSLKVLSEFEAKVIQLKYLNSPTASWKTVAYKLNSSISSCRQAKIRAIKKMIPRLCR</sequence>
<dbReference type="RefSeq" id="WP_171302604.1">
    <property type="nucleotide sequence ID" value="NZ_JABFIF010000001.1"/>
</dbReference>
<dbReference type="Proteomes" id="UP000528432">
    <property type="component" value="Unassembled WGS sequence"/>
</dbReference>
<organism evidence="1 2">
    <name type="scientific">Clostridium cochlearium</name>
    <dbReference type="NCBI Taxonomy" id="1494"/>
    <lineage>
        <taxon>Bacteria</taxon>
        <taxon>Bacillati</taxon>
        <taxon>Bacillota</taxon>
        <taxon>Clostridia</taxon>
        <taxon>Eubacteriales</taxon>
        <taxon>Clostridiaceae</taxon>
        <taxon>Clostridium</taxon>
    </lineage>
</organism>
<accession>A0A7Y3V549</accession>
<reference evidence="1 2" key="1">
    <citation type="submission" date="2020-05" db="EMBL/GenBank/DDBJ databases">
        <title>Draft genome sequence of Clostridium cochlearium strain AGROS13 isolated from a sheep dairy farm in New Zealand.</title>
        <authorList>
            <person name="Gupta T.B."/>
            <person name="Jauregui R."/>
            <person name="Risson A.N."/>
            <person name="Brightwell G."/>
            <person name="Maclean P."/>
        </authorList>
    </citation>
    <scope>NUCLEOTIDE SEQUENCE [LARGE SCALE GENOMIC DNA]</scope>
    <source>
        <strain evidence="1 2">AGROS13</strain>
    </source>
</reference>
<protein>
    <submittedName>
        <fullName evidence="1">Siderophore-interacting protein</fullName>
    </submittedName>
</protein>
<dbReference type="AlphaFoldDB" id="A0A7Y3V549"/>
<dbReference type="SUPFAM" id="SSF88659">
    <property type="entry name" value="Sigma3 and sigma4 domains of RNA polymerase sigma factors"/>
    <property type="match status" value="1"/>
</dbReference>